<reference evidence="20 21" key="1">
    <citation type="submission" date="2017-03" db="EMBL/GenBank/DDBJ databases">
        <title>Complete genome sequence of Candidatus 'Thiodictyon syntrophicum' sp. nov. strain Cad16T, a photolithoautotroph purple sulfur bacterium isolated from an alpine meromictic lake.</title>
        <authorList>
            <person name="Luedin S.M."/>
            <person name="Pothier J.F."/>
            <person name="Danza F."/>
            <person name="Storelli N."/>
            <person name="Wittwer M."/>
            <person name="Tonolla M."/>
        </authorList>
    </citation>
    <scope>NUCLEOTIDE SEQUENCE [LARGE SCALE GENOMIC DNA]</scope>
    <source>
        <strain evidence="20 21">Cad16T</strain>
    </source>
</reference>
<dbReference type="PANTHER" id="PTHR22939:SF130">
    <property type="entry name" value="PERIPLASMIC SERINE ENDOPROTEASE DEGP-LIKE-RELATED"/>
    <property type="match status" value="1"/>
</dbReference>
<dbReference type="SMART" id="SM00228">
    <property type="entry name" value="PDZ"/>
    <property type="match status" value="2"/>
</dbReference>
<keyword evidence="9" id="KW-0677">Repeat</keyword>
<dbReference type="Pfam" id="PF13180">
    <property type="entry name" value="PDZ_2"/>
    <property type="match status" value="2"/>
</dbReference>
<dbReference type="PROSITE" id="PS50106">
    <property type="entry name" value="PDZ"/>
    <property type="match status" value="2"/>
</dbReference>
<dbReference type="GO" id="GO:0006508">
    <property type="term" value="P:proteolysis"/>
    <property type="evidence" value="ECO:0007669"/>
    <property type="project" value="UniProtKB-KW"/>
</dbReference>
<keyword evidence="7" id="KW-0645">Protease</keyword>
<feature type="binding site" evidence="16">
    <location>
        <position position="116"/>
    </location>
    <ligand>
        <name>substrate</name>
    </ligand>
</feature>
<dbReference type="PRINTS" id="PR00834">
    <property type="entry name" value="PROTEASES2C"/>
</dbReference>
<evidence type="ECO:0000256" key="18">
    <source>
        <dbReference type="SAM" id="SignalP"/>
    </source>
</evidence>
<evidence type="ECO:0000256" key="16">
    <source>
        <dbReference type="PIRSR" id="PIRSR611782-2"/>
    </source>
</evidence>
<keyword evidence="13" id="KW-0346">Stress response</keyword>
<keyword evidence="10" id="KW-0574">Periplasm</keyword>
<evidence type="ECO:0000256" key="2">
    <source>
        <dbReference type="ARBA" id="ARBA00002610"/>
    </source>
</evidence>
<evidence type="ECO:0000256" key="10">
    <source>
        <dbReference type="ARBA" id="ARBA00022764"/>
    </source>
</evidence>
<name>A0A2K8U5X5_9GAMM</name>
<feature type="domain" description="PDZ" evidence="19">
    <location>
        <begin position="385"/>
        <end position="469"/>
    </location>
</feature>
<feature type="region of interest" description="Disordered" evidence="17">
    <location>
        <begin position="363"/>
        <end position="392"/>
    </location>
</feature>
<evidence type="ECO:0000256" key="14">
    <source>
        <dbReference type="ARBA" id="ARBA00032850"/>
    </source>
</evidence>
<evidence type="ECO:0000256" key="9">
    <source>
        <dbReference type="ARBA" id="ARBA00022737"/>
    </source>
</evidence>
<feature type="signal peptide" evidence="18">
    <location>
        <begin position="1"/>
        <end position="24"/>
    </location>
</feature>
<feature type="active site" description="Charge relay system" evidence="15">
    <location>
        <position position="146"/>
    </location>
</feature>
<dbReference type="OrthoDB" id="9758917at2"/>
<feature type="binding site" evidence="16">
    <location>
        <begin position="217"/>
        <end position="219"/>
    </location>
    <ligand>
        <name>substrate</name>
    </ligand>
</feature>
<keyword evidence="21" id="KW-1185">Reference proteome</keyword>
<dbReference type="GO" id="GO:0004252">
    <property type="term" value="F:serine-type endopeptidase activity"/>
    <property type="evidence" value="ECO:0007669"/>
    <property type="project" value="InterPro"/>
</dbReference>
<evidence type="ECO:0000256" key="4">
    <source>
        <dbReference type="ARBA" id="ARBA00010541"/>
    </source>
</evidence>
<dbReference type="InterPro" id="IPR011782">
    <property type="entry name" value="Pept_S1C_Do"/>
</dbReference>
<feature type="active site" description="Charge relay system" evidence="15">
    <location>
        <position position="116"/>
    </location>
</feature>
<evidence type="ECO:0000256" key="1">
    <source>
        <dbReference type="ARBA" id="ARBA00001772"/>
    </source>
</evidence>
<evidence type="ECO:0000256" key="15">
    <source>
        <dbReference type="PIRSR" id="PIRSR611782-1"/>
    </source>
</evidence>
<feature type="binding site" evidence="16">
    <location>
        <position position="146"/>
    </location>
    <ligand>
        <name>substrate</name>
    </ligand>
</feature>
<evidence type="ECO:0000256" key="11">
    <source>
        <dbReference type="ARBA" id="ARBA00022801"/>
    </source>
</evidence>
<keyword evidence="8 18" id="KW-0732">Signal</keyword>
<keyword evidence="12" id="KW-0720">Serine protease</keyword>
<evidence type="ECO:0000259" key="19">
    <source>
        <dbReference type="PROSITE" id="PS50106"/>
    </source>
</evidence>
<dbReference type="Gene3D" id="2.40.10.120">
    <property type="match status" value="1"/>
</dbReference>
<comment type="catalytic activity">
    <reaction evidence="1">
        <text>Acts on substrates that are at least partially unfolded. The cleavage site P1 residue is normally between a pair of hydrophobic residues, such as Val-|-Val.</text>
        <dbReference type="EC" id="3.4.21.107"/>
    </reaction>
</comment>
<evidence type="ECO:0000256" key="8">
    <source>
        <dbReference type="ARBA" id="ARBA00022729"/>
    </source>
</evidence>
<evidence type="ECO:0000256" key="17">
    <source>
        <dbReference type="SAM" id="MobiDB-lite"/>
    </source>
</evidence>
<evidence type="ECO:0000313" key="21">
    <source>
        <dbReference type="Proteomes" id="UP000232638"/>
    </source>
</evidence>
<feature type="compositionally biased region" description="Acidic residues" evidence="17">
    <location>
        <begin position="366"/>
        <end position="376"/>
    </location>
</feature>
<dbReference type="EC" id="3.4.21.107" evidence="5"/>
<evidence type="ECO:0000256" key="5">
    <source>
        <dbReference type="ARBA" id="ARBA00013035"/>
    </source>
</evidence>
<dbReference type="GO" id="GO:0042597">
    <property type="term" value="C:periplasmic space"/>
    <property type="evidence" value="ECO:0007669"/>
    <property type="project" value="UniProtKB-SubCell"/>
</dbReference>
<keyword evidence="11" id="KW-0378">Hydrolase</keyword>
<accession>A0A2K8U5X5</accession>
<evidence type="ECO:0000256" key="12">
    <source>
        <dbReference type="ARBA" id="ARBA00022825"/>
    </source>
</evidence>
<dbReference type="Pfam" id="PF13365">
    <property type="entry name" value="Trypsin_2"/>
    <property type="match status" value="1"/>
</dbReference>
<dbReference type="SUPFAM" id="SSF50494">
    <property type="entry name" value="Trypsin-like serine proteases"/>
    <property type="match status" value="1"/>
</dbReference>
<sequence>MRLSLRLRPVCGALLAGLLTQAQATTHALPEFTALVAENGPKVVNISSKQRPLPAKRFPGVPTPDLPDDSPLQDFFRHFFGDQGDPGDAPGDAEQGRSLGSGFIVSADGYVLTNAHVVEGADEIVVRTSDRREFVATLVGSDKRSDVALLKLDAAGLPTVKIGSAKDLQVGEWVLAIGSPFGFEHSATAGIVSAKGRNLPSENYVPFIQTDVAINPGNSGGPLFNLDGEVIGVNSQIYSRTGGFMGLSFAIPIDVAMDVLEQLKTKGRVSRGWLGVLIQDVTRELAPTFGLPQPGGALVAQVLPDSPAAAVGLLPGDVILRYNDKEVATSSALPPLVGTTPVGESARLEVLRKGKPVRLQIKIAELPDEDQSDDGSDDKGAGAPEGKPNRLGMVASDLRADQREQLDLERGGVLVERVKEGPAAQAGLTAGDVILMLDGQDVADLAGFNRILEALEPGRSVAVLVERGDGRMFYAVRIPKP</sequence>
<feature type="chain" id="PRO_5038973267" description="Probable periplasmic serine endoprotease DegP-like" evidence="18">
    <location>
        <begin position="25"/>
        <end position="481"/>
    </location>
</feature>
<proteinExistence type="inferred from homology"/>
<dbReference type="InterPro" id="IPR009003">
    <property type="entry name" value="Peptidase_S1_PA"/>
</dbReference>
<dbReference type="RefSeq" id="WP_100918735.1">
    <property type="nucleotide sequence ID" value="NZ_CP020370.1"/>
</dbReference>
<dbReference type="Proteomes" id="UP000232638">
    <property type="component" value="Chromosome"/>
</dbReference>
<comment type="function">
    <text evidence="2">Might be efficient in the degradation of transiently denatured and unfolded proteins which accumulate in the periplasm following stress conditions.</text>
</comment>
<evidence type="ECO:0000313" key="20">
    <source>
        <dbReference type="EMBL" id="AUB80955.1"/>
    </source>
</evidence>
<dbReference type="PANTHER" id="PTHR22939">
    <property type="entry name" value="SERINE PROTEASE FAMILY S1C HTRA-RELATED"/>
    <property type="match status" value="1"/>
</dbReference>
<protein>
    <recommendedName>
        <fullName evidence="6">Probable periplasmic serine endoprotease DegP-like</fullName>
        <ecNumber evidence="5">3.4.21.107</ecNumber>
    </recommendedName>
    <alternativeName>
        <fullName evidence="14">Protease Do</fullName>
    </alternativeName>
</protein>
<dbReference type="NCBIfam" id="TIGR02037">
    <property type="entry name" value="degP_htrA_DO"/>
    <property type="match status" value="1"/>
</dbReference>
<evidence type="ECO:0000256" key="13">
    <source>
        <dbReference type="ARBA" id="ARBA00023016"/>
    </source>
</evidence>
<evidence type="ECO:0000256" key="6">
    <source>
        <dbReference type="ARBA" id="ARBA00013958"/>
    </source>
</evidence>
<dbReference type="InterPro" id="IPR001478">
    <property type="entry name" value="PDZ"/>
</dbReference>
<dbReference type="CDD" id="cd10839">
    <property type="entry name" value="cpPDZ1_DegP-like"/>
    <property type="match status" value="1"/>
</dbReference>
<gene>
    <name evidence="20" type="ORF">THSYN_08340</name>
</gene>
<evidence type="ECO:0000256" key="3">
    <source>
        <dbReference type="ARBA" id="ARBA00004418"/>
    </source>
</evidence>
<dbReference type="EMBL" id="CP020370">
    <property type="protein sequence ID" value="AUB80955.1"/>
    <property type="molecule type" value="Genomic_DNA"/>
</dbReference>
<dbReference type="InterPro" id="IPR001940">
    <property type="entry name" value="Peptidase_S1C"/>
</dbReference>
<dbReference type="FunFam" id="2.40.10.120:FF:000007">
    <property type="entry name" value="Periplasmic serine endoprotease DegP-like"/>
    <property type="match status" value="1"/>
</dbReference>
<organism evidence="20 21">
    <name type="scientific">Candidatus Thiodictyon syntrophicum</name>
    <dbReference type="NCBI Taxonomy" id="1166950"/>
    <lineage>
        <taxon>Bacteria</taxon>
        <taxon>Pseudomonadati</taxon>
        <taxon>Pseudomonadota</taxon>
        <taxon>Gammaproteobacteria</taxon>
        <taxon>Chromatiales</taxon>
        <taxon>Chromatiaceae</taxon>
        <taxon>Thiodictyon</taxon>
    </lineage>
</organism>
<dbReference type="Gene3D" id="2.30.42.10">
    <property type="match status" value="2"/>
</dbReference>
<comment type="similarity">
    <text evidence="4">Belongs to the peptidase S1C family.</text>
</comment>
<dbReference type="AlphaFoldDB" id="A0A2K8U5X5"/>
<evidence type="ECO:0000256" key="7">
    <source>
        <dbReference type="ARBA" id="ARBA00022670"/>
    </source>
</evidence>
<feature type="active site" description="Charge relay system" evidence="15">
    <location>
        <position position="219"/>
    </location>
</feature>
<dbReference type="SUPFAM" id="SSF50156">
    <property type="entry name" value="PDZ domain-like"/>
    <property type="match status" value="2"/>
</dbReference>
<feature type="domain" description="PDZ" evidence="19">
    <location>
        <begin position="275"/>
        <end position="354"/>
    </location>
</feature>
<dbReference type="KEGG" id="tsy:THSYN_08340"/>
<comment type="subcellular location">
    <subcellularLocation>
        <location evidence="3">Periplasm</location>
    </subcellularLocation>
</comment>
<dbReference type="InterPro" id="IPR036034">
    <property type="entry name" value="PDZ_sf"/>
</dbReference>